<reference evidence="5 6" key="1">
    <citation type="submission" date="2008-07" db="EMBL/GenBank/DDBJ databases">
        <authorList>
            <person name="El-Sayed N."/>
            <person name="Caler E."/>
            <person name="Inman J."/>
            <person name="Amedeo P."/>
            <person name="Hass B."/>
            <person name="Wortman J."/>
        </authorList>
    </citation>
    <scope>NUCLEOTIDE SEQUENCE [LARGE SCALE GENOMIC DNA]</scope>
    <source>
        <strain evidence="6">ATCC 50983 / TXsc</strain>
    </source>
</reference>
<dbReference type="Proteomes" id="UP000007800">
    <property type="component" value="Unassembled WGS sequence"/>
</dbReference>
<evidence type="ECO:0000313" key="6">
    <source>
        <dbReference type="Proteomes" id="UP000007800"/>
    </source>
</evidence>
<gene>
    <name evidence="5" type="ORF">Pmar_PMAR026550</name>
</gene>
<dbReference type="SUPFAM" id="SSF48452">
    <property type="entry name" value="TPR-like"/>
    <property type="match status" value="1"/>
</dbReference>
<dbReference type="InterPro" id="IPR011990">
    <property type="entry name" value="TPR-like_helical_dom_sf"/>
</dbReference>
<feature type="compositionally biased region" description="Basic and acidic residues" evidence="4">
    <location>
        <begin position="121"/>
        <end position="146"/>
    </location>
</feature>
<dbReference type="GeneID" id="9050654"/>
<keyword evidence="1" id="KW-0677">Repeat</keyword>
<proteinExistence type="predicted"/>
<dbReference type="RefSeq" id="XP_002773300.1">
    <property type="nucleotide sequence ID" value="XM_002773254.1"/>
</dbReference>
<evidence type="ECO:0000256" key="4">
    <source>
        <dbReference type="SAM" id="MobiDB-lite"/>
    </source>
</evidence>
<dbReference type="PROSITE" id="PS50005">
    <property type="entry name" value="TPR"/>
    <property type="match status" value="1"/>
</dbReference>
<dbReference type="Gene3D" id="1.25.40.10">
    <property type="entry name" value="Tetratricopeptide repeat domain"/>
    <property type="match status" value="2"/>
</dbReference>
<accession>C5LDV2</accession>
<organism evidence="6">
    <name type="scientific">Perkinsus marinus (strain ATCC 50983 / TXsc)</name>
    <dbReference type="NCBI Taxonomy" id="423536"/>
    <lineage>
        <taxon>Eukaryota</taxon>
        <taxon>Sar</taxon>
        <taxon>Alveolata</taxon>
        <taxon>Perkinsozoa</taxon>
        <taxon>Perkinsea</taxon>
        <taxon>Perkinsida</taxon>
        <taxon>Perkinsidae</taxon>
        <taxon>Perkinsus</taxon>
    </lineage>
</organism>
<keyword evidence="6" id="KW-1185">Reference proteome</keyword>
<feature type="region of interest" description="Disordered" evidence="4">
    <location>
        <begin position="111"/>
        <end position="181"/>
    </location>
</feature>
<evidence type="ECO:0000256" key="2">
    <source>
        <dbReference type="ARBA" id="ARBA00022803"/>
    </source>
</evidence>
<sequence length="621" mass="69022">MEDLPEIQLMPRSPEKQDAFVCERETLQKYMRHLKETLKKKTERDTGEVPVETEEGSNMAESTKADVADESVPPTGDVGEPSVVDNDVVPIVDGGDATVLNSDELPGVWKADSSAVEEAESSERMSDEGSTRKEGQTIPVHDKEETGIADEAGSSSLLDGNRAEVSGMTAGESSECTASEMSASAEVSELPRVGENAAALEGSNHRLTYEDIKGRNFSPSGLVTEPERVETQYENEEQLEELYFSLKAEKGLESAITLSTFFKLFDVWIGLYRLRKCQKELDEILPVCRELGDPFKLKAVQACAFTRWKQGNLTEALALFKEIEEMLGKSPALCENIGHTHSSMGNLEEAEQYFKEALSLIEQQVAEGRGTESDSNLGGVFLGLGIVLERRGRNEEALEFCKKAHKFYSVEYISFFEPIEKFLAVGGSSLVAKAAMSVAKCYVDLNNLAEAQEYAEEAIEIFKRTCGDDSPLVASSTHTLGKILWRRKNREKARENFERALENYALEAVKDAVDICVLMEVHNELIETHTEGVENVNRLAFRKYIPIVEAATRNIEENVVQDGNAAVYYKLAAEMYLWGGMYGECVRMVKKAIPLFKDEQSMDCSSFVNVGMRKDAGVRWE</sequence>
<dbReference type="InParanoid" id="C5LDV2"/>
<dbReference type="Pfam" id="PF13424">
    <property type="entry name" value="TPR_12"/>
    <property type="match status" value="1"/>
</dbReference>
<feature type="compositionally biased region" description="Basic and acidic residues" evidence="4">
    <location>
        <begin position="38"/>
        <end position="47"/>
    </location>
</feature>
<keyword evidence="2 3" id="KW-0802">TPR repeat</keyword>
<dbReference type="InterPro" id="IPR019734">
    <property type="entry name" value="TPR_rpt"/>
</dbReference>
<name>C5LDV2_PERM5</name>
<dbReference type="AlphaFoldDB" id="C5LDV2"/>
<feature type="repeat" description="TPR" evidence="3">
    <location>
        <begin position="331"/>
        <end position="364"/>
    </location>
</feature>
<evidence type="ECO:0000256" key="1">
    <source>
        <dbReference type="ARBA" id="ARBA00022737"/>
    </source>
</evidence>
<dbReference type="OrthoDB" id="3191435at2759"/>
<feature type="region of interest" description="Disordered" evidence="4">
    <location>
        <begin position="38"/>
        <end position="89"/>
    </location>
</feature>
<evidence type="ECO:0000313" key="5">
    <source>
        <dbReference type="EMBL" id="EER05116.1"/>
    </source>
</evidence>
<protein>
    <submittedName>
        <fullName evidence="5">Uncharacterized protein</fullName>
    </submittedName>
</protein>
<dbReference type="Pfam" id="PF13181">
    <property type="entry name" value="TPR_8"/>
    <property type="match status" value="1"/>
</dbReference>
<dbReference type="PANTHER" id="PTHR45641:SF19">
    <property type="entry name" value="NEPHROCYSTIN-3"/>
    <property type="match status" value="1"/>
</dbReference>
<dbReference type="SMART" id="SM00028">
    <property type="entry name" value="TPR"/>
    <property type="match status" value="5"/>
</dbReference>
<dbReference type="PANTHER" id="PTHR45641">
    <property type="entry name" value="TETRATRICOPEPTIDE REPEAT PROTEIN (AFU_ORTHOLOGUE AFUA_6G03870)"/>
    <property type="match status" value="1"/>
</dbReference>
<evidence type="ECO:0000256" key="3">
    <source>
        <dbReference type="PROSITE-ProRule" id="PRU00339"/>
    </source>
</evidence>
<dbReference type="EMBL" id="GG681070">
    <property type="protein sequence ID" value="EER05116.1"/>
    <property type="molecule type" value="Genomic_DNA"/>
</dbReference>